<comment type="caution">
    <text evidence="1">The sequence shown here is derived from an EMBL/GenBank/DDBJ whole genome shotgun (WGS) entry which is preliminary data.</text>
</comment>
<gene>
    <name evidence="1" type="ORF">STAFG_7155</name>
</gene>
<dbReference type="EMBL" id="AOPY01001610">
    <property type="protein sequence ID" value="EPJ35780.1"/>
    <property type="molecule type" value="Genomic_DNA"/>
</dbReference>
<proteinExistence type="predicted"/>
<accession>S4MJM9</accession>
<evidence type="ECO:0000313" key="2">
    <source>
        <dbReference type="Proteomes" id="UP000015001"/>
    </source>
</evidence>
<dbReference type="HOGENOM" id="CLU_3367523_0_0_11"/>
<name>S4MJM9_9ACTN</name>
<dbReference type="AlphaFoldDB" id="S4MJM9"/>
<evidence type="ECO:0000313" key="1">
    <source>
        <dbReference type="EMBL" id="EPJ35780.1"/>
    </source>
</evidence>
<dbReference type="Proteomes" id="UP000015001">
    <property type="component" value="Unassembled WGS sequence"/>
</dbReference>
<organism evidence="1 2">
    <name type="scientific">Streptomyces afghaniensis 772</name>
    <dbReference type="NCBI Taxonomy" id="1283301"/>
    <lineage>
        <taxon>Bacteria</taxon>
        <taxon>Bacillati</taxon>
        <taxon>Actinomycetota</taxon>
        <taxon>Actinomycetes</taxon>
        <taxon>Kitasatosporales</taxon>
        <taxon>Streptomycetaceae</taxon>
        <taxon>Streptomyces</taxon>
    </lineage>
</organism>
<reference evidence="1 2" key="1">
    <citation type="submission" date="2013-02" db="EMBL/GenBank/DDBJ databases">
        <title>Draft Genome Sequence of Streptomyces afghaniensis, Which Produces Compounds of the Julimycin B-Complex.</title>
        <authorList>
            <person name="Gruening B.A."/>
            <person name="Praeg A."/>
            <person name="Erxleben A."/>
            <person name="Guenther S."/>
            <person name="Fiedler H.-P."/>
            <person name="Goodfellow M."/>
            <person name="Mueller M."/>
        </authorList>
    </citation>
    <scope>NUCLEOTIDE SEQUENCE [LARGE SCALE GENOMIC DNA]</scope>
    <source>
        <strain evidence="1 2">772</strain>
    </source>
</reference>
<keyword evidence="2" id="KW-1185">Reference proteome</keyword>
<sequence length="35" mass="3765">MPTARGAVVHVVFPILLCRRLAGRGLVTFARGIES</sequence>
<protein>
    <submittedName>
        <fullName evidence="1">Uncharacterized protein</fullName>
    </submittedName>
</protein>